<dbReference type="PROSITE" id="PS51257">
    <property type="entry name" value="PROKAR_LIPOPROTEIN"/>
    <property type="match status" value="1"/>
</dbReference>
<gene>
    <name evidence="1" type="ORF">SAMN02583745_02641</name>
</gene>
<evidence type="ECO:0000313" key="2">
    <source>
        <dbReference type="Proteomes" id="UP000242642"/>
    </source>
</evidence>
<keyword evidence="2" id="KW-1185">Reference proteome</keyword>
<dbReference type="EMBL" id="FOHV01000035">
    <property type="protein sequence ID" value="SET52801.1"/>
    <property type="molecule type" value="Genomic_DNA"/>
</dbReference>
<dbReference type="AlphaFoldDB" id="A0A1I0F5U8"/>
<name>A0A1I0F5U8_9GAMM</name>
<dbReference type="Proteomes" id="UP000242642">
    <property type="component" value="Unassembled WGS sequence"/>
</dbReference>
<reference evidence="2" key="1">
    <citation type="submission" date="2016-10" db="EMBL/GenBank/DDBJ databases">
        <authorList>
            <person name="Varghese N."/>
            <person name="Submissions S."/>
        </authorList>
    </citation>
    <scope>NUCLEOTIDE SEQUENCE [LARGE SCALE GENOMIC DNA]</scope>
    <source>
        <strain evidence="2">DSM 18579</strain>
    </source>
</reference>
<proteinExistence type="predicted"/>
<organism evidence="1 2">
    <name type="scientific">Thorsellia anophelis DSM 18579</name>
    <dbReference type="NCBI Taxonomy" id="1123402"/>
    <lineage>
        <taxon>Bacteria</taxon>
        <taxon>Pseudomonadati</taxon>
        <taxon>Pseudomonadota</taxon>
        <taxon>Gammaproteobacteria</taxon>
        <taxon>Enterobacterales</taxon>
        <taxon>Thorselliaceae</taxon>
        <taxon>Thorsellia</taxon>
    </lineage>
</organism>
<evidence type="ECO:0000313" key="1">
    <source>
        <dbReference type="EMBL" id="SET52801.1"/>
    </source>
</evidence>
<protein>
    <submittedName>
        <fullName evidence="1">Uncharacterized protein</fullName>
    </submittedName>
</protein>
<accession>A0A1I0F5U8</accession>
<dbReference type="RefSeq" id="WP_093322037.1">
    <property type="nucleotide sequence ID" value="NZ_FOHV01000035.1"/>
</dbReference>
<sequence>MFEKIDLLRSIHRLSIMIGTAMLISGCIIQVPAQSNGSQNYAKLPPEQIAAYNEMANSNTKGERSIANDGIPLPQQIAQIEAFLNNPEAFAGDSGDTELTRQIDAQMKLKKLQTDLEDMDNLTDIDL</sequence>